<feature type="transmembrane region" description="Helical" evidence="1">
    <location>
        <begin position="18"/>
        <end position="34"/>
    </location>
</feature>
<keyword evidence="1" id="KW-1133">Transmembrane helix</keyword>
<gene>
    <name evidence="2" type="ORF">NCTC8258_03742</name>
</gene>
<name>A0A379WAX2_SALET</name>
<keyword evidence="1" id="KW-0812">Transmembrane</keyword>
<evidence type="ECO:0000313" key="2">
    <source>
        <dbReference type="EMBL" id="SUH15999.1"/>
    </source>
</evidence>
<dbReference type="Proteomes" id="UP000255509">
    <property type="component" value="Unassembled WGS sequence"/>
</dbReference>
<reference evidence="2 3" key="1">
    <citation type="submission" date="2018-06" db="EMBL/GenBank/DDBJ databases">
        <authorList>
            <consortium name="Pathogen Informatics"/>
            <person name="Doyle S."/>
        </authorList>
    </citation>
    <scope>NUCLEOTIDE SEQUENCE [LARGE SCALE GENOMIC DNA]</scope>
    <source>
        <strain evidence="2 3">NCTC8258</strain>
    </source>
</reference>
<proteinExistence type="predicted"/>
<accession>A0A379WAX2</accession>
<organism evidence="2 3">
    <name type="scientific">Salmonella enterica I</name>
    <dbReference type="NCBI Taxonomy" id="59201"/>
    <lineage>
        <taxon>Bacteria</taxon>
        <taxon>Pseudomonadati</taxon>
        <taxon>Pseudomonadota</taxon>
        <taxon>Gammaproteobacteria</taxon>
        <taxon>Enterobacterales</taxon>
        <taxon>Enterobacteriaceae</taxon>
        <taxon>Salmonella</taxon>
    </lineage>
</organism>
<evidence type="ECO:0000256" key="1">
    <source>
        <dbReference type="SAM" id="Phobius"/>
    </source>
</evidence>
<evidence type="ECO:0000313" key="3">
    <source>
        <dbReference type="Proteomes" id="UP000255509"/>
    </source>
</evidence>
<dbReference type="AlphaFoldDB" id="A0A379WAX2"/>
<dbReference type="EMBL" id="UGXS01000004">
    <property type="protein sequence ID" value="SUH15999.1"/>
    <property type="molecule type" value="Genomic_DNA"/>
</dbReference>
<protein>
    <submittedName>
        <fullName evidence="2">Uncharacterized protein</fullName>
    </submittedName>
</protein>
<keyword evidence="1" id="KW-0472">Membrane</keyword>
<sequence length="37" mass="4053">MTEDDLYSMLAPLAGGQVYPYVAPLVVTVSLQFLHRG</sequence>